<evidence type="ECO:0000256" key="5">
    <source>
        <dbReference type="ARBA" id="ARBA00023146"/>
    </source>
</evidence>
<dbReference type="Gene3D" id="3.30.930.10">
    <property type="entry name" value="Bira Bifunctional Protein, Domain 2"/>
    <property type="match status" value="1"/>
</dbReference>
<organism evidence="10 11">
    <name type="scientific">Phaeomoniella chlamydospora</name>
    <name type="common">Phaeoacremonium chlamydosporum</name>
    <dbReference type="NCBI Taxonomy" id="158046"/>
    <lineage>
        <taxon>Eukaryota</taxon>
        <taxon>Fungi</taxon>
        <taxon>Dikarya</taxon>
        <taxon>Ascomycota</taxon>
        <taxon>Pezizomycotina</taxon>
        <taxon>Eurotiomycetes</taxon>
        <taxon>Chaetothyriomycetidae</taxon>
        <taxon>Phaeomoniellales</taxon>
        <taxon>Phaeomoniellaceae</taxon>
        <taxon>Phaeomoniella</taxon>
    </lineage>
</organism>
<feature type="region of interest" description="Disordered" evidence="8">
    <location>
        <begin position="385"/>
        <end position="415"/>
    </location>
</feature>
<sequence length="574" mass="63613">MPGAKLMMAGKSSRDWICISCQRIHVRRRVGIGQERAFSQHALRSQAIRPPNAPQQTPPISHIRRNWRAYEENCLRRRYLDRAEEARTFDKEYDHVQELRRQIQEPRRQLKAVEKKIGALQARRNEDTDTVAEIDSLKKEAQSLKEGADISAKEQILAKAEQRLHDIALGQPSLTSPQTPFNNSEVGGKITSEPVLIEYLNYDPTSPAAKALKSQHRPAHTDIGSSLSLLDFASASTTTGWGWYYLCSQAALLEQALIQYALSVLVKRGWTIVSPPSLVYSYIAEACGFQPRDQNDEQQIYELAQSARDVESGKPPRSLAGTAEIPLAAMLANQTISASNLPVKVAGVSRCYRAEAGARGVESKGLYRVHEFNKVEMFAWTDSPQLTTKDSKKKTSPDSSTSPPDPLTNPSEWTKHSTPIFDEMLNIQKEILASLDFPCRVLEMPITDLGASAWRKIDIEAFFPSRYRRGKEDESDPDNGWGELTSTSICTDYQSRRLGTRVKDDSGSTAAATTTAAAAGGGSTRFAHTVNGTAMAVPRVLAALMEYGYRADEKGDGRIEVPEVLRKWMPGGSS</sequence>
<dbReference type="InterPro" id="IPR006195">
    <property type="entry name" value="aa-tRNA-synth_II"/>
</dbReference>
<dbReference type="SUPFAM" id="SSF55681">
    <property type="entry name" value="Class II aaRS and biotin synthetases"/>
    <property type="match status" value="1"/>
</dbReference>
<evidence type="ECO:0000256" key="3">
    <source>
        <dbReference type="ARBA" id="ARBA00022741"/>
    </source>
</evidence>
<evidence type="ECO:0000256" key="8">
    <source>
        <dbReference type="SAM" id="MobiDB-lite"/>
    </source>
</evidence>
<gene>
    <name evidence="10" type="ORF">UCRPC4_g05027</name>
</gene>
<keyword evidence="5 10" id="KW-0030">Aminoacyl-tRNA synthetase</keyword>
<dbReference type="Proteomes" id="UP000053317">
    <property type="component" value="Unassembled WGS sequence"/>
</dbReference>
<reference evidence="10 11" key="2">
    <citation type="submission" date="2015-05" db="EMBL/GenBank/DDBJ databases">
        <authorList>
            <person name="Morales-Cruz A."/>
            <person name="Amrine K.C."/>
            <person name="Cantu D."/>
        </authorList>
    </citation>
    <scope>NUCLEOTIDE SEQUENCE [LARGE SCALE GENOMIC DNA]</scope>
    <source>
        <strain evidence="10">UCRPC4</strain>
    </source>
</reference>
<evidence type="ECO:0000256" key="2">
    <source>
        <dbReference type="ARBA" id="ARBA00022598"/>
    </source>
</evidence>
<dbReference type="EC" id="6.1.1.11" evidence="1"/>
<evidence type="ECO:0000313" key="10">
    <source>
        <dbReference type="EMBL" id="KKY18345.1"/>
    </source>
</evidence>
<dbReference type="Gene3D" id="1.10.287.40">
    <property type="entry name" value="Serine-tRNA synthetase, tRNA binding domain"/>
    <property type="match status" value="1"/>
</dbReference>
<proteinExistence type="predicted"/>
<dbReference type="PANTHER" id="PTHR11778">
    <property type="entry name" value="SERYL-TRNA SYNTHETASE"/>
    <property type="match status" value="1"/>
</dbReference>
<dbReference type="InterPro" id="IPR002317">
    <property type="entry name" value="Ser-tRNA-ligase_type_1"/>
</dbReference>
<keyword evidence="4" id="KW-0067">ATP-binding</keyword>
<evidence type="ECO:0000259" key="9">
    <source>
        <dbReference type="PROSITE" id="PS50862"/>
    </source>
</evidence>
<dbReference type="OrthoDB" id="10264585at2759"/>
<keyword evidence="3" id="KW-0547">Nucleotide-binding</keyword>
<dbReference type="InterPro" id="IPR045864">
    <property type="entry name" value="aa-tRNA-synth_II/BPL/LPL"/>
</dbReference>
<dbReference type="PROSITE" id="PS50862">
    <property type="entry name" value="AA_TRNA_LIGASE_II"/>
    <property type="match status" value="1"/>
</dbReference>
<evidence type="ECO:0000256" key="1">
    <source>
        <dbReference type="ARBA" id="ARBA00012840"/>
    </source>
</evidence>
<dbReference type="SUPFAM" id="SSF46589">
    <property type="entry name" value="tRNA-binding arm"/>
    <property type="match status" value="1"/>
</dbReference>
<evidence type="ECO:0000256" key="4">
    <source>
        <dbReference type="ARBA" id="ARBA00022840"/>
    </source>
</evidence>
<accession>A0A0G2GNF6</accession>
<dbReference type="InterPro" id="IPR042103">
    <property type="entry name" value="SerRS_1_N_sf"/>
</dbReference>
<evidence type="ECO:0000256" key="7">
    <source>
        <dbReference type="ARBA" id="ARBA00034892"/>
    </source>
</evidence>
<reference evidence="10 11" key="1">
    <citation type="submission" date="2015-05" db="EMBL/GenBank/DDBJ databases">
        <title>Distinctive expansion of gene families associated with plant cell wall degradation and secondary metabolism in the genomes of grapevine trunk pathogens.</title>
        <authorList>
            <person name="Lawrence D.P."/>
            <person name="Travadon R."/>
            <person name="Rolshausen P.E."/>
            <person name="Baumgartner K."/>
        </authorList>
    </citation>
    <scope>NUCLEOTIDE SEQUENCE [LARGE SCALE GENOMIC DNA]</scope>
    <source>
        <strain evidence="10">UCRPC4</strain>
    </source>
</reference>
<dbReference type="EMBL" id="LCWF01000126">
    <property type="protein sequence ID" value="KKY18345.1"/>
    <property type="molecule type" value="Genomic_DNA"/>
</dbReference>
<dbReference type="InterPro" id="IPR002314">
    <property type="entry name" value="aa-tRNA-synt_IIb"/>
</dbReference>
<keyword evidence="11" id="KW-1185">Reference proteome</keyword>
<dbReference type="AlphaFoldDB" id="A0A0G2GNF6"/>
<evidence type="ECO:0000256" key="6">
    <source>
        <dbReference type="ARBA" id="ARBA00031113"/>
    </source>
</evidence>
<evidence type="ECO:0000313" key="11">
    <source>
        <dbReference type="Proteomes" id="UP000053317"/>
    </source>
</evidence>
<dbReference type="GO" id="GO:0005524">
    <property type="term" value="F:ATP binding"/>
    <property type="evidence" value="ECO:0007669"/>
    <property type="project" value="UniProtKB-KW"/>
</dbReference>
<keyword evidence="2" id="KW-0436">Ligase</keyword>
<dbReference type="PRINTS" id="PR00981">
    <property type="entry name" value="TRNASYNTHSER"/>
</dbReference>
<comment type="caution">
    <text evidence="10">The sequence shown here is derived from an EMBL/GenBank/DDBJ whole genome shotgun (WGS) entry which is preliminary data.</text>
</comment>
<name>A0A0G2GNF6_PHACM</name>
<dbReference type="GO" id="GO:0004828">
    <property type="term" value="F:serine-tRNA ligase activity"/>
    <property type="evidence" value="ECO:0007669"/>
    <property type="project" value="UniProtKB-EC"/>
</dbReference>
<feature type="domain" description="Aminoacyl-transfer RNA synthetases class-II family profile" evidence="9">
    <location>
        <begin position="253"/>
        <end position="562"/>
    </location>
</feature>
<dbReference type="InterPro" id="IPR010978">
    <property type="entry name" value="tRNA-bd_arm"/>
</dbReference>
<dbReference type="Pfam" id="PF00587">
    <property type="entry name" value="tRNA-synt_2b"/>
    <property type="match status" value="1"/>
</dbReference>
<protein>
    <recommendedName>
        <fullName evidence="1">serine--tRNA ligase</fullName>
        <ecNumber evidence="1">6.1.1.11</ecNumber>
    </recommendedName>
    <alternativeName>
        <fullName evidence="6">Seryl-tRNA synthetase</fullName>
    </alternativeName>
    <alternativeName>
        <fullName evidence="7">Seryl-tRNA(Ser) synthetase</fullName>
    </alternativeName>
</protein>
<dbReference type="GO" id="GO:0006434">
    <property type="term" value="P:seryl-tRNA aminoacylation"/>
    <property type="evidence" value="ECO:0007669"/>
    <property type="project" value="InterPro"/>
</dbReference>